<protein>
    <submittedName>
        <fullName evidence="1">Uncharacterized protein</fullName>
    </submittedName>
</protein>
<proteinExistence type="predicted"/>
<sequence>MCDLSKISIQKVQLWSTEALKAFLCVRKKSVEGAHEELVARAFAALEDGIPVDHEAENAERVLLQEYKQKLCVEGVLYPDPFTITTGLKGSKMGDSCGQASSSLTSVNT</sequence>
<keyword evidence="2" id="KW-1185">Reference proteome</keyword>
<organism evidence="1 2">
    <name type="scientific">Littorina saxatilis</name>
    <dbReference type="NCBI Taxonomy" id="31220"/>
    <lineage>
        <taxon>Eukaryota</taxon>
        <taxon>Metazoa</taxon>
        <taxon>Spiralia</taxon>
        <taxon>Lophotrochozoa</taxon>
        <taxon>Mollusca</taxon>
        <taxon>Gastropoda</taxon>
        <taxon>Caenogastropoda</taxon>
        <taxon>Littorinimorpha</taxon>
        <taxon>Littorinoidea</taxon>
        <taxon>Littorinidae</taxon>
        <taxon>Littorina</taxon>
    </lineage>
</organism>
<dbReference type="AlphaFoldDB" id="A0AAN9GN70"/>
<evidence type="ECO:0000313" key="1">
    <source>
        <dbReference type="EMBL" id="KAK7114514.1"/>
    </source>
</evidence>
<comment type="caution">
    <text evidence="1">The sequence shown here is derived from an EMBL/GenBank/DDBJ whole genome shotgun (WGS) entry which is preliminary data.</text>
</comment>
<reference evidence="1 2" key="1">
    <citation type="submission" date="2024-02" db="EMBL/GenBank/DDBJ databases">
        <title>Chromosome-scale genome assembly of the rough periwinkle Littorina saxatilis.</title>
        <authorList>
            <person name="De Jode A."/>
            <person name="Faria R."/>
            <person name="Formenti G."/>
            <person name="Sims Y."/>
            <person name="Smith T.P."/>
            <person name="Tracey A."/>
            <person name="Wood J.M.D."/>
            <person name="Zagrodzka Z.B."/>
            <person name="Johannesson K."/>
            <person name="Butlin R.K."/>
            <person name="Leder E.H."/>
        </authorList>
    </citation>
    <scope>NUCLEOTIDE SEQUENCE [LARGE SCALE GENOMIC DNA]</scope>
    <source>
        <strain evidence="1">Snail1</strain>
        <tissue evidence="1">Muscle</tissue>
    </source>
</reference>
<gene>
    <name evidence="1" type="ORF">V1264_000568</name>
</gene>
<dbReference type="EMBL" id="JBAMIC010000001">
    <property type="protein sequence ID" value="KAK7114514.1"/>
    <property type="molecule type" value="Genomic_DNA"/>
</dbReference>
<name>A0AAN9GN70_9CAEN</name>
<dbReference type="Proteomes" id="UP001374579">
    <property type="component" value="Unassembled WGS sequence"/>
</dbReference>
<accession>A0AAN9GN70</accession>
<evidence type="ECO:0000313" key="2">
    <source>
        <dbReference type="Proteomes" id="UP001374579"/>
    </source>
</evidence>